<dbReference type="Pfam" id="PF02913">
    <property type="entry name" value="FAD-oxidase_C"/>
    <property type="match status" value="1"/>
</dbReference>
<sequence length="479" mass="50953">MTAGQTDHVDALRALLGEKGLVAGGDLSAYETGARYDHGRAAFVMRPATTAELSDAVAYCVRHGIAVIPQSGNTGLVSGSTPDDTGSQAVLSLERMTTVYDIDPVNRTVRAGAGWRLSALNERLDAHGLFFPIDLGADPMLGGMIATNTGGSRFLRYGDVRSNTLGLTTVLADTAGTVLDLGSGLRKDNTGIDWKQLFIGSCGALGVVTECVLKLEPLPQQSATTLLVPSSADAVPALLVAMERACGATLSAFEGMSGNAIRAAFAHVPSLRNPFENGNVPEFVILAELTRSNTAREGEQPLDAMLEEVLAEIWENGEDLLADALMGPPQEIWALRHALSDGVKNAGRLIAFDLAFRRGDVMKFLSHMKAELAVAFPMLSVCDFGHLGDGGVHFNLVTPRDHAALAEPGFETSVRDLVYSVAVERFDGSFSAEHGIGRKNQIYYDRFTPEVIRDLAARLKKAISPAPLGAADFSNTITK</sequence>
<accession>A0A4R5PNG0</accession>
<dbReference type="InterPro" id="IPR004113">
    <property type="entry name" value="FAD-bd_oxidored_4_C"/>
</dbReference>
<dbReference type="InterPro" id="IPR006094">
    <property type="entry name" value="Oxid_FAD_bind_N"/>
</dbReference>
<keyword evidence="3" id="KW-0274">FAD</keyword>
<evidence type="ECO:0000256" key="2">
    <source>
        <dbReference type="ARBA" id="ARBA00022630"/>
    </source>
</evidence>
<dbReference type="Pfam" id="PF01565">
    <property type="entry name" value="FAD_binding_4"/>
    <property type="match status" value="1"/>
</dbReference>
<comment type="caution">
    <text evidence="6">The sequence shown here is derived from an EMBL/GenBank/DDBJ whole genome shotgun (WGS) entry which is preliminary data.</text>
</comment>
<dbReference type="PANTHER" id="PTHR43716">
    <property type="entry name" value="D-2-HYDROXYGLUTARATE DEHYDROGENASE, MITOCHONDRIAL"/>
    <property type="match status" value="1"/>
</dbReference>
<dbReference type="InterPro" id="IPR016169">
    <property type="entry name" value="FAD-bd_PCMH_sub2"/>
</dbReference>
<reference evidence="6 7" key="1">
    <citation type="journal article" date="2013" name="Int. J. Syst. Evol. Microbiol.">
        <title>Hoeflea suaedae sp. nov., an endophytic bacterium isolated from the root of the halophyte Suaeda maritima.</title>
        <authorList>
            <person name="Chung E.J."/>
            <person name="Park J.A."/>
            <person name="Pramanik P."/>
            <person name="Bibi F."/>
            <person name="Jeon C.O."/>
            <person name="Chung Y.R."/>
        </authorList>
    </citation>
    <scope>NUCLEOTIDE SEQUENCE [LARGE SCALE GENOMIC DNA]</scope>
    <source>
        <strain evidence="6 7">YC6898</strain>
    </source>
</reference>
<comment type="cofactor">
    <cofactor evidence="1">
        <name>FAD</name>
        <dbReference type="ChEBI" id="CHEBI:57692"/>
    </cofactor>
</comment>
<dbReference type="GO" id="GO:0022904">
    <property type="term" value="P:respiratory electron transport chain"/>
    <property type="evidence" value="ECO:0007669"/>
    <property type="project" value="TreeGrafter"/>
</dbReference>
<dbReference type="PROSITE" id="PS51387">
    <property type="entry name" value="FAD_PCMH"/>
    <property type="match status" value="1"/>
</dbReference>
<keyword evidence="4" id="KW-0560">Oxidoreductase</keyword>
<evidence type="ECO:0000313" key="7">
    <source>
        <dbReference type="Proteomes" id="UP000295131"/>
    </source>
</evidence>
<dbReference type="SUPFAM" id="SSF56176">
    <property type="entry name" value="FAD-binding/transporter-associated domain-like"/>
    <property type="match status" value="1"/>
</dbReference>
<gene>
    <name evidence="6" type="ORF">E2A64_04760</name>
</gene>
<evidence type="ECO:0000256" key="4">
    <source>
        <dbReference type="ARBA" id="ARBA00023002"/>
    </source>
</evidence>
<dbReference type="RefSeq" id="WP_133283263.1">
    <property type="nucleotide sequence ID" value="NZ_SMSI01000001.1"/>
</dbReference>
<dbReference type="Proteomes" id="UP000295131">
    <property type="component" value="Unassembled WGS sequence"/>
</dbReference>
<dbReference type="SUPFAM" id="SSF55103">
    <property type="entry name" value="FAD-linked oxidases, C-terminal domain"/>
    <property type="match status" value="1"/>
</dbReference>
<name>A0A4R5PNG0_9HYPH</name>
<evidence type="ECO:0000256" key="1">
    <source>
        <dbReference type="ARBA" id="ARBA00001974"/>
    </source>
</evidence>
<dbReference type="PANTHER" id="PTHR43716:SF1">
    <property type="entry name" value="D-2-HYDROXYGLUTARATE DEHYDROGENASE, MITOCHONDRIAL"/>
    <property type="match status" value="1"/>
</dbReference>
<feature type="domain" description="FAD-binding PCMH-type" evidence="5">
    <location>
        <begin position="36"/>
        <end position="218"/>
    </location>
</feature>
<evidence type="ECO:0000313" key="6">
    <source>
        <dbReference type="EMBL" id="TDH38428.1"/>
    </source>
</evidence>
<keyword evidence="2" id="KW-0285">Flavoprotein</keyword>
<proteinExistence type="predicted"/>
<keyword evidence="7" id="KW-1185">Reference proteome</keyword>
<dbReference type="GO" id="GO:0016491">
    <property type="term" value="F:oxidoreductase activity"/>
    <property type="evidence" value="ECO:0007669"/>
    <property type="project" value="UniProtKB-KW"/>
</dbReference>
<dbReference type="Gene3D" id="3.30.70.2190">
    <property type="match status" value="1"/>
</dbReference>
<dbReference type="Gene3D" id="3.30.465.10">
    <property type="match status" value="1"/>
</dbReference>
<dbReference type="InterPro" id="IPR051264">
    <property type="entry name" value="FAD-oxidored/transferase_4"/>
</dbReference>
<evidence type="ECO:0000256" key="3">
    <source>
        <dbReference type="ARBA" id="ARBA00022827"/>
    </source>
</evidence>
<dbReference type="EMBL" id="SMSI01000001">
    <property type="protein sequence ID" value="TDH38428.1"/>
    <property type="molecule type" value="Genomic_DNA"/>
</dbReference>
<dbReference type="Gene3D" id="3.30.43.10">
    <property type="entry name" value="Uridine Diphospho-n-acetylenolpyruvylglucosamine Reductase, domain 2"/>
    <property type="match status" value="1"/>
</dbReference>
<dbReference type="GO" id="GO:0071949">
    <property type="term" value="F:FAD binding"/>
    <property type="evidence" value="ECO:0007669"/>
    <property type="project" value="InterPro"/>
</dbReference>
<evidence type="ECO:0000259" key="5">
    <source>
        <dbReference type="PROSITE" id="PS51387"/>
    </source>
</evidence>
<protein>
    <submittedName>
        <fullName evidence="6">FAD-binding oxidoreductase</fullName>
    </submittedName>
</protein>
<dbReference type="InterPro" id="IPR036318">
    <property type="entry name" value="FAD-bd_PCMH-like_sf"/>
</dbReference>
<dbReference type="Gene3D" id="3.30.70.2740">
    <property type="match status" value="1"/>
</dbReference>
<dbReference type="InterPro" id="IPR016166">
    <property type="entry name" value="FAD-bd_PCMH"/>
</dbReference>
<organism evidence="6 7">
    <name type="scientific">Pseudohoeflea suaedae</name>
    <dbReference type="NCBI Taxonomy" id="877384"/>
    <lineage>
        <taxon>Bacteria</taxon>
        <taxon>Pseudomonadati</taxon>
        <taxon>Pseudomonadota</taxon>
        <taxon>Alphaproteobacteria</taxon>
        <taxon>Hyphomicrobiales</taxon>
        <taxon>Rhizobiaceae</taxon>
        <taxon>Pseudohoeflea</taxon>
    </lineage>
</organism>
<dbReference type="InterPro" id="IPR016167">
    <property type="entry name" value="FAD-bd_PCMH_sub1"/>
</dbReference>
<dbReference type="AlphaFoldDB" id="A0A4R5PNG0"/>
<dbReference type="InterPro" id="IPR016164">
    <property type="entry name" value="FAD-linked_Oxase-like_C"/>
</dbReference>
<dbReference type="OrthoDB" id="9809290at2"/>